<comment type="subcellular location">
    <subcellularLocation>
        <location evidence="1">Cytoplasm</location>
        <location evidence="1">Cytoskeleton</location>
    </subcellularLocation>
</comment>
<feature type="region of interest" description="Disordered" evidence="6">
    <location>
        <begin position="1146"/>
        <end position="1231"/>
    </location>
</feature>
<gene>
    <name evidence="8" type="primary">KIAA1217</name>
</gene>
<keyword evidence="4" id="KW-0175">Coiled coil</keyword>
<keyword evidence="9" id="KW-1185">Reference proteome</keyword>
<feature type="region of interest" description="Disordered" evidence="6">
    <location>
        <begin position="112"/>
        <end position="174"/>
    </location>
</feature>
<name>A0A8U8CMR5_GEOPR</name>
<organism evidence="8 9">
    <name type="scientific">Geospiza parvula</name>
    <name type="common">Small tree-finch</name>
    <name type="synonym">Camarhynchus parvulus</name>
    <dbReference type="NCBI Taxonomy" id="87175"/>
    <lineage>
        <taxon>Eukaryota</taxon>
        <taxon>Metazoa</taxon>
        <taxon>Chordata</taxon>
        <taxon>Craniata</taxon>
        <taxon>Vertebrata</taxon>
        <taxon>Euteleostomi</taxon>
        <taxon>Archelosauria</taxon>
        <taxon>Archosauria</taxon>
        <taxon>Dinosauria</taxon>
        <taxon>Saurischia</taxon>
        <taxon>Theropoda</taxon>
        <taxon>Coelurosauria</taxon>
        <taxon>Aves</taxon>
        <taxon>Neognathae</taxon>
        <taxon>Neoaves</taxon>
        <taxon>Telluraves</taxon>
        <taxon>Australaves</taxon>
        <taxon>Passeriformes</taxon>
        <taxon>Thraupidae</taxon>
        <taxon>Camarhynchus</taxon>
    </lineage>
</organism>
<dbReference type="InterPro" id="IPR051825">
    <property type="entry name" value="SRCIN1"/>
</dbReference>
<reference evidence="8" key="3">
    <citation type="submission" date="2025-09" db="UniProtKB">
        <authorList>
            <consortium name="Ensembl"/>
        </authorList>
    </citation>
    <scope>IDENTIFICATION</scope>
</reference>
<protein>
    <submittedName>
        <fullName evidence="8">KIAA1217</fullName>
    </submittedName>
</protein>
<dbReference type="Gene3D" id="1.20.58.1540">
    <property type="entry name" value="Actin interacting protein 3, C-terminal domain"/>
    <property type="match status" value="1"/>
</dbReference>
<feature type="compositionally biased region" description="Low complexity" evidence="6">
    <location>
        <begin position="1802"/>
        <end position="1819"/>
    </location>
</feature>
<feature type="region of interest" description="Disordered" evidence="6">
    <location>
        <begin position="1316"/>
        <end position="1369"/>
    </location>
</feature>
<dbReference type="GO" id="GO:0005856">
    <property type="term" value="C:cytoskeleton"/>
    <property type="evidence" value="ECO:0007669"/>
    <property type="project" value="UniProtKB-SubCell"/>
</dbReference>
<feature type="region of interest" description="Disordered" evidence="6">
    <location>
        <begin position="1603"/>
        <end position="1938"/>
    </location>
</feature>
<dbReference type="Ensembl" id="ENSCPVT00000027654.1">
    <property type="protein sequence ID" value="ENSCPVP00000024193.1"/>
    <property type="gene ID" value="ENSCPVG00000005992.2"/>
</dbReference>
<feature type="region of interest" description="Disordered" evidence="6">
    <location>
        <begin position="1085"/>
        <end position="1133"/>
    </location>
</feature>
<feature type="compositionally biased region" description="Basic and acidic residues" evidence="6">
    <location>
        <begin position="1533"/>
        <end position="1543"/>
    </location>
</feature>
<feature type="compositionally biased region" description="Polar residues" evidence="6">
    <location>
        <begin position="1550"/>
        <end position="1563"/>
    </location>
</feature>
<feature type="compositionally biased region" description="Low complexity" evidence="6">
    <location>
        <begin position="936"/>
        <end position="946"/>
    </location>
</feature>
<dbReference type="InterPro" id="IPR022782">
    <property type="entry name" value="AIP3-like_C"/>
</dbReference>
<keyword evidence="5" id="KW-0206">Cytoskeleton</keyword>
<evidence type="ECO:0000256" key="5">
    <source>
        <dbReference type="ARBA" id="ARBA00023212"/>
    </source>
</evidence>
<keyword evidence="3" id="KW-0597">Phosphoprotein</keyword>
<evidence type="ECO:0000313" key="8">
    <source>
        <dbReference type="Ensembl" id="ENSCPVP00000024193.1"/>
    </source>
</evidence>
<feature type="region of interest" description="Disordered" evidence="6">
    <location>
        <begin position="41"/>
        <end position="78"/>
    </location>
</feature>
<evidence type="ECO:0000256" key="6">
    <source>
        <dbReference type="SAM" id="MobiDB-lite"/>
    </source>
</evidence>
<feature type="compositionally biased region" description="Basic and acidic residues" evidence="6">
    <location>
        <begin position="1187"/>
        <end position="1201"/>
    </location>
</feature>
<feature type="compositionally biased region" description="Polar residues" evidence="6">
    <location>
        <begin position="120"/>
        <end position="132"/>
    </location>
</feature>
<feature type="compositionally biased region" description="Low complexity" evidence="6">
    <location>
        <begin position="1888"/>
        <end position="1902"/>
    </location>
</feature>
<evidence type="ECO:0000256" key="2">
    <source>
        <dbReference type="ARBA" id="ARBA00022490"/>
    </source>
</evidence>
<feature type="region of interest" description="Disordered" evidence="6">
    <location>
        <begin position="452"/>
        <end position="471"/>
    </location>
</feature>
<feature type="compositionally biased region" description="Basic and acidic residues" evidence="6">
    <location>
        <begin position="1153"/>
        <end position="1165"/>
    </location>
</feature>
<feature type="compositionally biased region" description="Low complexity" evidence="6">
    <location>
        <begin position="1205"/>
        <end position="1218"/>
    </location>
</feature>
<feature type="compositionally biased region" description="Pro residues" evidence="6">
    <location>
        <begin position="310"/>
        <end position="326"/>
    </location>
</feature>
<feature type="compositionally biased region" description="Polar residues" evidence="6">
    <location>
        <begin position="1687"/>
        <end position="1698"/>
    </location>
</feature>
<feature type="domain" description="Actin interacting protein 3-like C-terminal" evidence="7">
    <location>
        <begin position="186"/>
        <end position="262"/>
    </location>
</feature>
<feature type="compositionally biased region" description="Basic and acidic residues" evidence="6">
    <location>
        <begin position="1759"/>
        <end position="1771"/>
    </location>
</feature>
<proteinExistence type="predicted"/>
<dbReference type="GO" id="GO:0005737">
    <property type="term" value="C:cytoplasm"/>
    <property type="evidence" value="ECO:0007669"/>
    <property type="project" value="TreeGrafter"/>
</dbReference>
<feature type="region of interest" description="Disordered" evidence="6">
    <location>
        <begin position="1246"/>
        <end position="1300"/>
    </location>
</feature>
<feature type="compositionally biased region" description="Polar residues" evidence="6">
    <location>
        <begin position="1825"/>
        <end position="1864"/>
    </location>
</feature>
<dbReference type="Pfam" id="PF03915">
    <property type="entry name" value="AIP3"/>
    <property type="match status" value="1"/>
</dbReference>
<feature type="compositionally biased region" description="Basic and acidic residues" evidence="6">
    <location>
        <begin position="1481"/>
        <end position="1507"/>
    </location>
</feature>
<dbReference type="Proteomes" id="UP000694382">
    <property type="component" value="Chromosome 2"/>
</dbReference>
<feature type="compositionally biased region" description="Polar residues" evidence="6">
    <location>
        <begin position="1656"/>
        <end position="1678"/>
    </location>
</feature>
<evidence type="ECO:0000256" key="4">
    <source>
        <dbReference type="ARBA" id="ARBA00023054"/>
    </source>
</evidence>
<reference evidence="8" key="1">
    <citation type="submission" date="2020-02" db="EMBL/GenBank/DDBJ databases">
        <authorList>
            <person name="Enbody D E."/>
            <person name="Pettersson E M."/>
        </authorList>
    </citation>
    <scope>NUCLEOTIDE SEQUENCE [LARGE SCALE GENOMIC DNA]</scope>
</reference>
<feature type="compositionally biased region" description="Polar residues" evidence="6">
    <location>
        <begin position="890"/>
        <end position="899"/>
    </location>
</feature>
<dbReference type="PANTHER" id="PTHR22741">
    <property type="entry name" value="P140CAP/SNIP-RELATED"/>
    <property type="match status" value="1"/>
</dbReference>
<feature type="region of interest" description="Disordered" evidence="6">
    <location>
        <begin position="288"/>
        <end position="334"/>
    </location>
</feature>
<keyword evidence="2" id="KW-0963">Cytoplasm</keyword>
<feature type="region of interest" description="Disordered" evidence="6">
    <location>
        <begin position="890"/>
        <end position="948"/>
    </location>
</feature>
<evidence type="ECO:0000256" key="1">
    <source>
        <dbReference type="ARBA" id="ARBA00004245"/>
    </source>
</evidence>
<feature type="region of interest" description="Disordered" evidence="6">
    <location>
        <begin position="488"/>
        <end position="515"/>
    </location>
</feature>
<feature type="compositionally biased region" description="Low complexity" evidence="6">
    <location>
        <begin position="289"/>
        <end position="300"/>
    </location>
</feature>
<sequence>MPHGRATRPPRWSVALPCRELDQAKPSLHVTSLDDAECLRSKELLSSPSSHTSPSSKPTRNIPRRHTVGGPRSSKEILGMQTSEMDRKREAFLEHLKQKYPHHATAIMGHQERLRDQTRSPKPSQSPQSNLGDHTEHLSEASADSLEVMSEGDSPTPFSRGSRTRASLPVVRSANQTKERSLGVLYLQYGDETKQLRMPNEITSTDTIRALFVSAFPQQLTMKMLESPSVAIYIKDESRNIYYELCDVRNIQDRSFLKVYNKDPAHAFNHTSRAVNGDIRMQREIAYTGRDGPSSSRPGSATHPLHAMPSSPPSTPVPHSMPPSPSRIPYGGGRPMGVPGNATIPRDRLSSVPASRSISPSPSAILERRDVKPDEDMSNKNLTLMRNESLYGDPYLFHEGRMSVAAPHPGHPLDVPDHIVTYHRSAIRSSSTYCNPSMQPEMLEQSLYRQKSRKYPESHLPTLGSKTPPASPHRVADMRMIDIHPHHGPHIPTHTIQPDRSSPSRQSFRKEPGAPVFVDAKARSAVGMAEAMPSPVDKQAFGYGSPTMPKDKETRERIQAMEKQIASLTGLVQSALLKGPNTSNSKDSSSEKMMKIVSSKSSADTTGAATISGGKNALGAVEPAVTHHPAGAPAMQLSLHGMKRSVSDLRLQLHQMKQLQLQNQEMLRAMVKKAELEINGKVIETVKRLEDPVQRQRNLVEQERQKYLSEEEKIVKKLCELETFVEDLKKDSAASSKTVTLKDVEDGAFLLRQVGEAVATLKGEFPTLQNKMRAILRIEVEAVRFLKEEPHKLDSLLKRVRSMTDVLTMLRRHVTEGLLRGVDPSQAVQYSAMEKPTAADTLKNQEEHKPPQGHAQPNLPAVPSESQVSSVKSEVIPFSSMTVHHVQSSPVVIHQSQHSAALVPHAQGSPSAGSHSEAVPTAGGHPSASPAPPEPTAGAQPTPAAQVSVNGSTMQSLFIEEIHSASSRNRAVSIEKAEKKWEEKRQNLDHYNGKEFEKLLEEAQANIMKSIPNLEMPPQPAALPKGDAAEKLEVSEEAPDGEQDNEKLSKSPPPPPPRRSYLPGSGLTTTRSGDVIYTARKEAAALKECSEDAGQTAQSKAPKEDQALSRSTGHAVAPAAKDEEEEEGDKIMAELQAFQKCSFMDVNSNSHAEQSRNDTHVKDIRPGTLMHHKEKKVYGATTGSPTDSDHPKEKREGRTEEELGSDSSSTADSKSGFSMNDSPTFSKGLFVDSTDYSNKHLQSMSTNLSGVSLPEEDKRRGAQDILGSHFPATETGKQKPNYRLSRDAPQGEALQSTGKPISISSVAPLLRHMQEAAGPQPSLQEQEVSAGNYNQVVLRPRVSRANSVSSTEETDSPASSPSEGSPPTENIAFMITKTAVQVLSSGEVHDIVSRKGGDVQTVNIDARKDVASEKGIPENTDSEEPVVCLDKKPVIIIFDEPMDIRSAYKRLSTIFEECDEELEKMMTDEKIEEEEEEEENEAHQVSERQKEESPVANDRKATSEHSAAHGPQGPYLFNPQSDSAESIPPAEEESTKTNFDKYRQIYGLNTEANSDSADQLGSRQDSKKKFKFKFPKKQLAALTQAIRTGTKTGKKTLQVVVYEEEEEDGTLKQHKEAKRFEISRSQSEESDKSPSGKQEGPSGAAVSLSRTDEIRQSTYRTLDSLEQTIKQLENTISEMSPKPVPENTYTSEGSTVPFSAQIVPETPSREHVVLDESLAGAEPPASLPATSRKGSSAASQTSRMPVPMASKTRQGSMEKSGKQHKLQDPRQYRQANGSAKKAGGDYKATSPTLPASKIPAFSPTSGKSSSAPASSGDSSNPLNPPTKTSIPSSSLLAPQTGRITYSTSLIPSVSNGSSKFQSPTYPGKGHHLSFSLQTQNGRAPPPSSSTSPPSSVSPPSLSQGMKSIRTIHTPSFNSYKAQNGNASKSAPSTVKEPS</sequence>
<evidence type="ECO:0000313" key="9">
    <source>
        <dbReference type="Proteomes" id="UP000694382"/>
    </source>
</evidence>
<feature type="region of interest" description="Disordered" evidence="6">
    <location>
        <begin position="833"/>
        <end position="868"/>
    </location>
</feature>
<feature type="compositionally biased region" description="Polar residues" evidence="6">
    <location>
        <begin position="1910"/>
        <end position="1932"/>
    </location>
</feature>
<feature type="compositionally biased region" description="Polar residues" evidence="6">
    <location>
        <begin position="156"/>
        <end position="165"/>
    </location>
</feature>
<dbReference type="PANTHER" id="PTHR22741:SF11">
    <property type="entry name" value="SICKLE TAIL PROTEIN HOMOLOG"/>
    <property type="match status" value="1"/>
</dbReference>
<feature type="compositionally biased region" description="Polar residues" evidence="6">
    <location>
        <begin position="1321"/>
        <end position="1335"/>
    </location>
</feature>
<evidence type="ECO:0000259" key="7">
    <source>
        <dbReference type="Pfam" id="PF03915"/>
    </source>
</evidence>
<feature type="compositionally biased region" description="Low complexity" evidence="6">
    <location>
        <begin position="44"/>
        <end position="59"/>
    </location>
</feature>
<feature type="region of interest" description="Disordered" evidence="6">
    <location>
        <begin position="1466"/>
        <end position="1571"/>
    </location>
</feature>
<accession>A0A8U8CMR5</accession>
<feature type="compositionally biased region" description="Low complexity" evidence="6">
    <location>
        <begin position="1356"/>
        <end position="1367"/>
    </location>
</feature>
<feature type="compositionally biased region" description="Basic and acidic residues" evidence="6">
    <location>
        <begin position="1609"/>
        <end position="1634"/>
    </location>
</feature>
<evidence type="ECO:0000256" key="3">
    <source>
        <dbReference type="ARBA" id="ARBA00022553"/>
    </source>
</evidence>
<feature type="compositionally biased region" description="Polar residues" evidence="6">
    <location>
        <begin position="1728"/>
        <end position="1743"/>
    </location>
</feature>
<feature type="region of interest" description="Disordered" evidence="6">
    <location>
        <begin position="1013"/>
        <end position="1073"/>
    </location>
</feature>
<dbReference type="FunFam" id="1.20.58.1540:FF:000001">
    <property type="entry name" value="SRC kinase signaling inhibitor 1"/>
    <property type="match status" value="1"/>
</dbReference>
<feature type="compositionally biased region" description="Acidic residues" evidence="6">
    <location>
        <begin position="1470"/>
        <end position="1480"/>
    </location>
</feature>
<reference evidence="8" key="2">
    <citation type="submission" date="2025-08" db="UniProtKB">
        <authorList>
            <consortium name="Ensembl"/>
        </authorList>
    </citation>
    <scope>IDENTIFICATION</scope>
</reference>